<feature type="domain" description="DUF3298" evidence="2">
    <location>
        <begin position="195"/>
        <end position="281"/>
    </location>
</feature>
<dbReference type="InterPro" id="IPR037126">
    <property type="entry name" value="PdaC/RsiV-like_sf"/>
</dbReference>
<accession>A0ABW2UXV3</accession>
<evidence type="ECO:0000259" key="3">
    <source>
        <dbReference type="Pfam" id="PF13786"/>
    </source>
</evidence>
<evidence type="ECO:0000313" key="4">
    <source>
        <dbReference type="EMBL" id="MFC7747396.1"/>
    </source>
</evidence>
<dbReference type="InterPro" id="IPR021729">
    <property type="entry name" value="DUF3298"/>
</dbReference>
<evidence type="ECO:0000259" key="2">
    <source>
        <dbReference type="Pfam" id="PF11738"/>
    </source>
</evidence>
<keyword evidence="1" id="KW-0472">Membrane</keyword>
<keyword evidence="1" id="KW-1133">Transmembrane helix</keyword>
<dbReference type="RefSeq" id="WP_382358985.1">
    <property type="nucleotide sequence ID" value="NZ_JBHTGR010000023.1"/>
</dbReference>
<reference evidence="5" key="1">
    <citation type="journal article" date="2019" name="Int. J. Syst. Evol. Microbiol.">
        <title>The Global Catalogue of Microorganisms (GCM) 10K type strain sequencing project: providing services to taxonomists for standard genome sequencing and annotation.</title>
        <authorList>
            <consortium name="The Broad Institute Genomics Platform"/>
            <consortium name="The Broad Institute Genome Sequencing Center for Infectious Disease"/>
            <person name="Wu L."/>
            <person name="Ma J."/>
        </authorList>
    </citation>
    <scope>NUCLEOTIDE SEQUENCE [LARGE SCALE GENOMIC DNA]</scope>
    <source>
        <strain evidence="5">JCM 30234</strain>
    </source>
</reference>
<keyword evidence="1" id="KW-0812">Transmembrane</keyword>
<dbReference type="Pfam" id="PF13786">
    <property type="entry name" value="DUF4179"/>
    <property type="match status" value="1"/>
</dbReference>
<dbReference type="InterPro" id="IPR025436">
    <property type="entry name" value="DUF4179"/>
</dbReference>
<keyword evidence="5" id="KW-1185">Reference proteome</keyword>
<protein>
    <submittedName>
        <fullName evidence="4">DUF3298 domain-containing protein</fullName>
    </submittedName>
</protein>
<name>A0ABW2UXV3_9BACI</name>
<feature type="transmembrane region" description="Helical" evidence="1">
    <location>
        <begin position="43"/>
        <end position="64"/>
    </location>
</feature>
<dbReference type="Gene3D" id="3.90.640.20">
    <property type="entry name" value="Heat-shock cognate protein, ATPase"/>
    <property type="match status" value="1"/>
</dbReference>
<gene>
    <name evidence="4" type="ORF">ACFQU8_09135</name>
</gene>
<evidence type="ECO:0000313" key="5">
    <source>
        <dbReference type="Proteomes" id="UP001596620"/>
    </source>
</evidence>
<sequence>MNWKLKRLRKDYMDTPIPKELDEVVHNTINRKIKKPRRPNPKWIIGLAAAILMFMVSINTSPAFAGSLSKIPVVGSIIQVLTIQEIHVNERHYSADLKIPKVRNFDNKDLENSLNQKYIDESQQLYESFLEKRDQLDEKDGGHLQLQSNYEVVTDNDKILSIKRSIEKTQASSYEVTKYDTIDKQKEIMLTLPILFKNDDYIDTISAVIKNQMRERMEEDPNKIYWVRDAGVKDLPPDGVFDHIDKKQSFYINNDQKLVITFNDYEVAPGYMGTAEFIIPTEKIEKELVGNAYIK</sequence>
<organism evidence="4 5">
    <name type="scientific">Lentibacillus kimchii</name>
    <dbReference type="NCBI Taxonomy" id="1542911"/>
    <lineage>
        <taxon>Bacteria</taxon>
        <taxon>Bacillati</taxon>
        <taxon>Bacillota</taxon>
        <taxon>Bacilli</taxon>
        <taxon>Bacillales</taxon>
        <taxon>Bacillaceae</taxon>
        <taxon>Lentibacillus</taxon>
    </lineage>
</organism>
<proteinExistence type="predicted"/>
<dbReference type="Pfam" id="PF11738">
    <property type="entry name" value="DUF3298"/>
    <property type="match status" value="1"/>
</dbReference>
<feature type="domain" description="DUF4179" evidence="3">
    <location>
        <begin position="42"/>
        <end position="98"/>
    </location>
</feature>
<evidence type="ECO:0000256" key="1">
    <source>
        <dbReference type="SAM" id="Phobius"/>
    </source>
</evidence>
<dbReference type="EMBL" id="JBHTGR010000023">
    <property type="protein sequence ID" value="MFC7747396.1"/>
    <property type="molecule type" value="Genomic_DNA"/>
</dbReference>
<dbReference type="Proteomes" id="UP001596620">
    <property type="component" value="Unassembled WGS sequence"/>
</dbReference>
<comment type="caution">
    <text evidence="4">The sequence shown here is derived from an EMBL/GenBank/DDBJ whole genome shotgun (WGS) entry which is preliminary data.</text>
</comment>
<dbReference type="Gene3D" id="3.30.565.40">
    <property type="entry name" value="Fervidobacterium nodosum Rt17-B1 like"/>
    <property type="match status" value="1"/>
</dbReference>